<keyword evidence="2" id="KW-1185">Reference proteome</keyword>
<reference evidence="1" key="1">
    <citation type="submission" date="2022-09" db="EMBL/GenBank/DDBJ databases">
        <title>Fusarium specimens isolated from Avocado Roots.</title>
        <authorList>
            <person name="Stajich J."/>
            <person name="Roper C."/>
            <person name="Heimlech-Rivalta G."/>
        </authorList>
    </citation>
    <scope>NUCLEOTIDE SEQUENCE</scope>
    <source>
        <strain evidence="1">A02</strain>
    </source>
</reference>
<proteinExistence type="predicted"/>
<evidence type="ECO:0000313" key="2">
    <source>
        <dbReference type="Proteomes" id="UP001152087"/>
    </source>
</evidence>
<dbReference type="AlphaFoldDB" id="A0A9W8QY73"/>
<evidence type="ECO:0000313" key="1">
    <source>
        <dbReference type="EMBL" id="KAJ4181693.1"/>
    </source>
</evidence>
<protein>
    <submittedName>
        <fullName evidence="1">Uncharacterized protein</fullName>
    </submittedName>
</protein>
<comment type="caution">
    <text evidence="1">The sequence shown here is derived from an EMBL/GenBank/DDBJ whole genome shotgun (WGS) entry which is preliminary data.</text>
</comment>
<dbReference type="Proteomes" id="UP001152087">
    <property type="component" value="Unassembled WGS sequence"/>
</dbReference>
<sequence>MALEDTIPAAKDVKELLEASVKMIRPGSEALSRAAEVAKAQPDESTLVDTKSITEVFNRQAAYLEKWAEKHKQDIQTKLANESPAKFASVADTVERIAYYLGNWTEPDDQLSKSGASPKGSLDSANQETVTSIMEGLETHVQLLVDLGPQLESIESLPPYSKMSGDRVVIDIISGEVRLAR</sequence>
<gene>
    <name evidence="1" type="ORF">NW755_010962</name>
</gene>
<dbReference type="EMBL" id="JAOQAV010000039">
    <property type="protein sequence ID" value="KAJ4181693.1"/>
    <property type="molecule type" value="Genomic_DNA"/>
</dbReference>
<organism evidence="1 2">
    <name type="scientific">Fusarium falciforme</name>
    <dbReference type="NCBI Taxonomy" id="195108"/>
    <lineage>
        <taxon>Eukaryota</taxon>
        <taxon>Fungi</taxon>
        <taxon>Dikarya</taxon>
        <taxon>Ascomycota</taxon>
        <taxon>Pezizomycotina</taxon>
        <taxon>Sordariomycetes</taxon>
        <taxon>Hypocreomycetidae</taxon>
        <taxon>Hypocreales</taxon>
        <taxon>Nectriaceae</taxon>
        <taxon>Fusarium</taxon>
        <taxon>Fusarium solani species complex</taxon>
    </lineage>
</organism>
<accession>A0A9W8QY73</accession>
<name>A0A9W8QY73_9HYPO</name>